<keyword evidence="5" id="KW-0809">Transit peptide</keyword>
<evidence type="ECO:0000256" key="5">
    <source>
        <dbReference type="ARBA" id="ARBA00022946"/>
    </source>
</evidence>
<evidence type="ECO:0000256" key="6">
    <source>
        <dbReference type="ARBA" id="ARBA00022989"/>
    </source>
</evidence>
<evidence type="ECO:0000256" key="11">
    <source>
        <dbReference type="SAM" id="Phobius"/>
    </source>
</evidence>
<protein>
    <recommendedName>
        <fullName evidence="12">Membrane insertase YidC/Oxa/ALB C-terminal domain-containing protein</fullName>
    </recommendedName>
</protein>
<sequence length="419" mass="47109">MIRSVLSRNAGILKARPLSIGVVSSVGIGFNRISDFKLNNFKNVNSFNNDRSQISSIRYNSTSSLSPVGSTLAGASEGLENKSSEISTTLTSFADSSSELISNANGELCTYIGYFENLGLAKSWWWPPDFVTHLFEYVHVYTGLPWWGTIMTVAIGVRILLFPLYIKSADNQGKMNNAKPELDAIQEQMKEITSNPDRDVAKVQRLMQRRRLIMQKHDIKTRYLIAPLIQVPFAIGIFASIRTLTGIPIPGFENQGILWFTDLNAADPYLGLQIITAAAYVLFIRLGGETAGSNLSPTMLKVLTGLPVLSIPLTMNFSSGLVFYFAINALFSIIQNMILRNKSFRKFFNISQINRNAQAKGKPFSIKEFVDAKVAQNKAQLEDQLRIEEIKEKRKHQKDRNTIMSKEEFDKMFVNKRKQ</sequence>
<evidence type="ECO:0000256" key="7">
    <source>
        <dbReference type="ARBA" id="ARBA00023128"/>
    </source>
</evidence>
<dbReference type="EMBL" id="KV454481">
    <property type="protein sequence ID" value="ODV60698.1"/>
    <property type="molecule type" value="Genomic_DNA"/>
</dbReference>
<evidence type="ECO:0000256" key="8">
    <source>
        <dbReference type="ARBA" id="ARBA00023136"/>
    </source>
</evidence>
<proteinExistence type="inferred from homology"/>
<dbReference type="GO" id="GO:0097002">
    <property type="term" value="C:mitochondrial inner boundary membrane"/>
    <property type="evidence" value="ECO:0007669"/>
    <property type="project" value="EnsemblFungi"/>
</dbReference>
<organism evidence="13 14">
    <name type="scientific">Ascoidea rubescens DSM 1968</name>
    <dbReference type="NCBI Taxonomy" id="1344418"/>
    <lineage>
        <taxon>Eukaryota</taxon>
        <taxon>Fungi</taxon>
        <taxon>Dikarya</taxon>
        <taxon>Ascomycota</taxon>
        <taxon>Saccharomycotina</taxon>
        <taxon>Saccharomycetes</taxon>
        <taxon>Ascoideaceae</taxon>
        <taxon>Ascoidea</taxon>
    </lineage>
</organism>
<dbReference type="GO" id="GO:0033615">
    <property type="term" value="P:mitochondrial proton-transporting ATP synthase complex assembly"/>
    <property type="evidence" value="ECO:0007669"/>
    <property type="project" value="EnsemblFungi"/>
</dbReference>
<feature type="transmembrane region" description="Helical" evidence="11">
    <location>
        <begin position="298"/>
        <end position="315"/>
    </location>
</feature>
<evidence type="ECO:0000313" key="13">
    <source>
        <dbReference type="EMBL" id="ODV60698.1"/>
    </source>
</evidence>
<accession>A0A1D2VGB3</accession>
<comment type="similarity">
    <text evidence="2 9">Belongs to the OXA1/ALB3/YidC family.</text>
</comment>
<dbReference type="RefSeq" id="XP_020047005.1">
    <property type="nucleotide sequence ID" value="XM_020193324.1"/>
</dbReference>
<dbReference type="PANTHER" id="PTHR12428:SF66">
    <property type="entry name" value="MITOCHONDRIAL INNER MEMBRANE PROTEIN OXA1L"/>
    <property type="match status" value="1"/>
</dbReference>
<dbReference type="Proteomes" id="UP000095038">
    <property type="component" value="Unassembled WGS sequence"/>
</dbReference>
<name>A0A1D2VGB3_9ASCO</name>
<evidence type="ECO:0000256" key="3">
    <source>
        <dbReference type="ARBA" id="ARBA00022692"/>
    </source>
</evidence>
<dbReference type="NCBIfam" id="TIGR03592">
    <property type="entry name" value="yidC_oxa1_cterm"/>
    <property type="match status" value="1"/>
</dbReference>
<feature type="transmembrane region" description="Helical" evidence="11">
    <location>
        <begin position="223"/>
        <end position="249"/>
    </location>
</feature>
<keyword evidence="3 9" id="KW-0812">Transmembrane</keyword>
<evidence type="ECO:0000259" key="12">
    <source>
        <dbReference type="Pfam" id="PF02096"/>
    </source>
</evidence>
<dbReference type="CDD" id="cd20069">
    <property type="entry name" value="5TM_Oxa1-like"/>
    <property type="match status" value="1"/>
</dbReference>
<gene>
    <name evidence="13" type="ORF">ASCRUDRAFT_76069</name>
</gene>
<keyword evidence="4" id="KW-0999">Mitochondrion inner membrane</keyword>
<evidence type="ECO:0000256" key="2">
    <source>
        <dbReference type="ARBA" id="ARBA00009877"/>
    </source>
</evidence>
<dbReference type="InterPro" id="IPR028055">
    <property type="entry name" value="YidC/Oxa/ALB_C"/>
</dbReference>
<dbReference type="InterPro" id="IPR001708">
    <property type="entry name" value="YidC/ALB3/OXA1/COX18"/>
</dbReference>
<evidence type="ECO:0000256" key="9">
    <source>
        <dbReference type="RuleBase" id="RU003945"/>
    </source>
</evidence>
<dbReference type="GO" id="GO:0030061">
    <property type="term" value="C:mitochondrial crista"/>
    <property type="evidence" value="ECO:0007669"/>
    <property type="project" value="EnsemblFungi"/>
</dbReference>
<dbReference type="OrthoDB" id="2148490at2759"/>
<keyword evidence="14" id="KW-1185">Reference proteome</keyword>
<dbReference type="GO" id="GO:0032977">
    <property type="term" value="F:membrane insertase activity"/>
    <property type="evidence" value="ECO:0007669"/>
    <property type="project" value="EnsemblFungi"/>
</dbReference>
<feature type="compositionally biased region" description="Basic and acidic residues" evidence="10">
    <location>
        <begin position="399"/>
        <end position="413"/>
    </location>
</feature>
<feature type="transmembrane region" description="Helical" evidence="11">
    <location>
        <begin position="144"/>
        <end position="166"/>
    </location>
</feature>
<evidence type="ECO:0000256" key="4">
    <source>
        <dbReference type="ARBA" id="ARBA00022792"/>
    </source>
</evidence>
<evidence type="ECO:0000256" key="10">
    <source>
        <dbReference type="SAM" id="MobiDB-lite"/>
    </source>
</evidence>
<keyword evidence="8 11" id="KW-0472">Membrane</keyword>
<feature type="transmembrane region" description="Helical" evidence="11">
    <location>
        <begin position="321"/>
        <end position="339"/>
    </location>
</feature>
<dbReference type="AlphaFoldDB" id="A0A1D2VGB3"/>
<dbReference type="GO" id="GO:0097177">
    <property type="term" value="F:mitochondrial ribosome binding"/>
    <property type="evidence" value="ECO:0007669"/>
    <property type="project" value="EnsemblFungi"/>
</dbReference>
<dbReference type="Pfam" id="PF02096">
    <property type="entry name" value="60KD_IMP"/>
    <property type="match status" value="1"/>
</dbReference>
<dbReference type="GeneID" id="30966960"/>
<comment type="subcellular location">
    <subcellularLocation>
        <location evidence="9">Membrane</location>
        <topology evidence="9">Multi-pass membrane protein</topology>
    </subcellularLocation>
    <subcellularLocation>
        <location evidence="1">Mitochondrion inner membrane</location>
        <topology evidence="1">Multi-pass membrane protein</topology>
    </subcellularLocation>
</comment>
<evidence type="ECO:0000313" key="14">
    <source>
        <dbReference type="Proteomes" id="UP000095038"/>
    </source>
</evidence>
<evidence type="ECO:0000256" key="1">
    <source>
        <dbReference type="ARBA" id="ARBA00004448"/>
    </source>
</evidence>
<feature type="domain" description="Membrane insertase YidC/Oxa/ALB C-terminal" evidence="12">
    <location>
        <begin position="146"/>
        <end position="340"/>
    </location>
</feature>
<keyword evidence="6 11" id="KW-1133">Transmembrane helix</keyword>
<dbReference type="STRING" id="1344418.A0A1D2VGB3"/>
<reference evidence="14" key="1">
    <citation type="submission" date="2016-05" db="EMBL/GenBank/DDBJ databases">
        <title>Comparative genomics of biotechnologically important yeasts.</title>
        <authorList>
            <consortium name="DOE Joint Genome Institute"/>
            <person name="Riley R."/>
            <person name="Haridas S."/>
            <person name="Wolfe K.H."/>
            <person name="Lopes M.R."/>
            <person name="Hittinger C.T."/>
            <person name="Goker M."/>
            <person name="Salamov A."/>
            <person name="Wisecaver J."/>
            <person name="Long T.M."/>
            <person name="Aerts A.L."/>
            <person name="Barry K."/>
            <person name="Choi C."/>
            <person name="Clum A."/>
            <person name="Coughlan A.Y."/>
            <person name="Deshpande S."/>
            <person name="Douglass A.P."/>
            <person name="Hanson S.J."/>
            <person name="Klenk H.-P."/>
            <person name="Labutti K."/>
            <person name="Lapidus A."/>
            <person name="Lindquist E."/>
            <person name="Lipzen A."/>
            <person name="Meier-Kolthoff J.P."/>
            <person name="Ohm R.A."/>
            <person name="Otillar R.P."/>
            <person name="Pangilinan J."/>
            <person name="Peng Y."/>
            <person name="Rokas A."/>
            <person name="Rosa C.A."/>
            <person name="Scheuner C."/>
            <person name="Sibirny A.A."/>
            <person name="Slot J.C."/>
            <person name="Stielow J.B."/>
            <person name="Sun H."/>
            <person name="Kurtzman C.P."/>
            <person name="Blackwell M."/>
            <person name="Grigoriev I.V."/>
            <person name="Jeffries T.W."/>
        </authorList>
    </citation>
    <scope>NUCLEOTIDE SEQUENCE [LARGE SCALE GENOMIC DNA]</scope>
    <source>
        <strain evidence="14">DSM 1968</strain>
    </source>
</reference>
<feature type="transmembrane region" description="Helical" evidence="11">
    <location>
        <begin position="269"/>
        <end position="286"/>
    </location>
</feature>
<dbReference type="InParanoid" id="A0A1D2VGB3"/>
<feature type="region of interest" description="Disordered" evidence="10">
    <location>
        <begin position="392"/>
        <end position="419"/>
    </location>
</feature>
<keyword evidence="7" id="KW-0496">Mitochondrion</keyword>
<dbReference type="FunCoup" id="A0A1D2VGB3">
    <property type="interactions" value="607"/>
</dbReference>
<dbReference type="PANTHER" id="PTHR12428">
    <property type="entry name" value="OXA1"/>
    <property type="match status" value="1"/>
</dbReference>
<dbReference type="GO" id="GO:0032979">
    <property type="term" value="P:protein insertion into mitochondrial inner membrane from matrix"/>
    <property type="evidence" value="ECO:0007669"/>
    <property type="project" value="EnsemblFungi"/>
</dbReference>